<dbReference type="EMBL" id="CAJVPY010042541">
    <property type="protein sequence ID" value="CAG8807421.1"/>
    <property type="molecule type" value="Genomic_DNA"/>
</dbReference>
<protein>
    <submittedName>
        <fullName evidence="1">609_t:CDS:1</fullName>
    </submittedName>
</protein>
<organism evidence="1 2">
    <name type="scientific">Dentiscutata erythropus</name>
    <dbReference type="NCBI Taxonomy" id="1348616"/>
    <lineage>
        <taxon>Eukaryota</taxon>
        <taxon>Fungi</taxon>
        <taxon>Fungi incertae sedis</taxon>
        <taxon>Mucoromycota</taxon>
        <taxon>Glomeromycotina</taxon>
        <taxon>Glomeromycetes</taxon>
        <taxon>Diversisporales</taxon>
        <taxon>Gigasporaceae</taxon>
        <taxon>Dentiscutata</taxon>
    </lineage>
</organism>
<feature type="non-terminal residue" evidence="1">
    <location>
        <position position="1"/>
    </location>
</feature>
<name>A0A9N9PBT0_9GLOM</name>
<sequence length="105" mass="12241">MLSLCYWNHSVEVVLFLDRRWSLSELPLLEPLLLESEWSHVTGVLLVEWSHVTGVLLVKWSRVTRVVVSKIKSRLLFLAIVASRRLWNRIIAEVSVFGLVSLRWC</sequence>
<reference evidence="1" key="1">
    <citation type="submission" date="2021-06" db="EMBL/GenBank/DDBJ databases">
        <authorList>
            <person name="Kallberg Y."/>
            <person name="Tangrot J."/>
            <person name="Rosling A."/>
        </authorList>
    </citation>
    <scope>NUCLEOTIDE SEQUENCE</scope>
    <source>
        <strain evidence="1">MA453B</strain>
    </source>
</reference>
<accession>A0A9N9PBT0</accession>
<dbReference type="Proteomes" id="UP000789405">
    <property type="component" value="Unassembled WGS sequence"/>
</dbReference>
<dbReference type="AlphaFoldDB" id="A0A9N9PBT0"/>
<dbReference type="OrthoDB" id="2490142at2759"/>
<gene>
    <name evidence="1" type="ORF">DERYTH_LOCUS24670</name>
</gene>
<comment type="caution">
    <text evidence="1">The sequence shown here is derived from an EMBL/GenBank/DDBJ whole genome shotgun (WGS) entry which is preliminary data.</text>
</comment>
<evidence type="ECO:0000313" key="1">
    <source>
        <dbReference type="EMBL" id="CAG8807421.1"/>
    </source>
</evidence>
<keyword evidence="2" id="KW-1185">Reference proteome</keyword>
<proteinExistence type="predicted"/>
<evidence type="ECO:0000313" key="2">
    <source>
        <dbReference type="Proteomes" id="UP000789405"/>
    </source>
</evidence>